<keyword evidence="2" id="KW-0677">Repeat</keyword>
<comment type="caution">
    <text evidence="6">The sequence shown here is derived from an EMBL/GenBank/DDBJ whole genome shotgun (WGS) entry which is preliminary data.</text>
</comment>
<dbReference type="GO" id="GO:0005737">
    <property type="term" value="C:cytoplasm"/>
    <property type="evidence" value="ECO:0007669"/>
    <property type="project" value="TreeGrafter"/>
</dbReference>
<proteinExistence type="predicted"/>
<dbReference type="PRINTS" id="PR00625">
    <property type="entry name" value="JDOMAIN"/>
</dbReference>
<evidence type="ECO:0000313" key="6">
    <source>
        <dbReference type="EMBL" id="OGC62280.1"/>
    </source>
</evidence>
<dbReference type="PANTHER" id="PTHR43096">
    <property type="entry name" value="DNAJ HOMOLOG 1, MITOCHONDRIAL-RELATED"/>
    <property type="match status" value="1"/>
</dbReference>
<organism evidence="6 7">
    <name type="scientific">candidate division WWE3 bacterium RIFOXYA2_FULL_46_9</name>
    <dbReference type="NCBI Taxonomy" id="1802636"/>
    <lineage>
        <taxon>Bacteria</taxon>
        <taxon>Katanobacteria</taxon>
    </lineage>
</organism>
<feature type="domain" description="J" evidence="5">
    <location>
        <begin position="6"/>
        <end position="73"/>
    </location>
</feature>
<dbReference type="PROSITE" id="PS00636">
    <property type="entry name" value="DNAJ_1"/>
    <property type="match status" value="1"/>
</dbReference>
<evidence type="ECO:0000259" key="5">
    <source>
        <dbReference type="PROSITE" id="PS50076"/>
    </source>
</evidence>
<evidence type="ECO:0000256" key="3">
    <source>
        <dbReference type="ARBA" id="ARBA00022771"/>
    </source>
</evidence>
<dbReference type="SMART" id="SM00271">
    <property type="entry name" value="DnaJ"/>
    <property type="match status" value="1"/>
</dbReference>
<evidence type="ECO:0000256" key="4">
    <source>
        <dbReference type="ARBA" id="ARBA00022833"/>
    </source>
</evidence>
<dbReference type="CDD" id="cd06257">
    <property type="entry name" value="DnaJ"/>
    <property type="match status" value="1"/>
</dbReference>
<dbReference type="PROSITE" id="PS50076">
    <property type="entry name" value="DNAJ_2"/>
    <property type="match status" value="1"/>
</dbReference>
<dbReference type="InterPro" id="IPR001623">
    <property type="entry name" value="DnaJ_domain"/>
</dbReference>
<dbReference type="InterPro" id="IPR018253">
    <property type="entry name" value="DnaJ_domain_CS"/>
</dbReference>
<dbReference type="SUPFAM" id="SSF49493">
    <property type="entry name" value="HSP40/DnaJ peptide-binding domain"/>
    <property type="match status" value="2"/>
</dbReference>
<dbReference type="CDD" id="cd10747">
    <property type="entry name" value="DnaJ_C"/>
    <property type="match status" value="1"/>
</dbReference>
<dbReference type="EMBL" id="MEVT01000022">
    <property type="protein sequence ID" value="OGC62280.1"/>
    <property type="molecule type" value="Genomic_DNA"/>
</dbReference>
<gene>
    <name evidence="6" type="ORF">A2264_03255</name>
</gene>
<dbReference type="FunFam" id="2.60.260.20:FF:000005">
    <property type="entry name" value="Chaperone protein dnaJ 1, mitochondrial"/>
    <property type="match status" value="1"/>
</dbReference>
<dbReference type="SUPFAM" id="SSF46565">
    <property type="entry name" value="Chaperone J-domain"/>
    <property type="match status" value="1"/>
</dbReference>
<evidence type="ECO:0000313" key="7">
    <source>
        <dbReference type="Proteomes" id="UP000176614"/>
    </source>
</evidence>
<keyword evidence="1" id="KW-0479">Metal-binding</keyword>
<reference evidence="6 7" key="1">
    <citation type="journal article" date="2016" name="Nat. Commun.">
        <title>Thousands of microbial genomes shed light on interconnected biogeochemical processes in an aquifer system.</title>
        <authorList>
            <person name="Anantharaman K."/>
            <person name="Brown C.T."/>
            <person name="Hug L.A."/>
            <person name="Sharon I."/>
            <person name="Castelle C.J."/>
            <person name="Probst A.J."/>
            <person name="Thomas B.C."/>
            <person name="Singh A."/>
            <person name="Wilkins M.J."/>
            <person name="Karaoz U."/>
            <person name="Brodie E.L."/>
            <person name="Williams K.H."/>
            <person name="Hubbard S.S."/>
            <person name="Banfield J.F."/>
        </authorList>
    </citation>
    <scope>NUCLEOTIDE SEQUENCE [LARGE SCALE GENOMIC DNA]</scope>
</reference>
<dbReference type="Pfam" id="PF00226">
    <property type="entry name" value="DnaJ"/>
    <property type="match status" value="1"/>
</dbReference>
<evidence type="ECO:0000256" key="1">
    <source>
        <dbReference type="ARBA" id="ARBA00022723"/>
    </source>
</evidence>
<dbReference type="InterPro" id="IPR036869">
    <property type="entry name" value="J_dom_sf"/>
</dbReference>
<dbReference type="Pfam" id="PF01556">
    <property type="entry name" value="DnaJ_C"/>
    <property type="match status" value="1"/>
</dbReference>
<dbReference type="Gene3D" id="2.60.260.20">
    <property type="entry name" value="Urease metallochaperone UreE, N-terminal domain"/>
    <property type="match status" value="2"/>
</dbReference>
<dbReference type="GO" id="GO:0051082">
    <property type="term" value="F:unfolded protein binding"/>
    <property type="evidence" value="ECO:0007669"/>
    <property type="project" value="InterPro"/>
</dbReference>
<dbReference type="GO" id="GO:0042026">
    <property type="term" value="P:protein refolding"/>
    <property type="evidence" value="ECO:0007669"/>
    <property type="project" value="TreeGrafter"/>
</dbReference>
<protein>
    <recommendedName>
        <fullName evidence="5">J domain-containing protein</fullName>
    </recommendedName>
</protein>
<dbReference type="InterPro" id="IPR002939">
    <property type="entry name" value="DnaJ_C"/>
</dbReference>
<dbReference type="GO" id="GO:0008270">
    <property type="term" value="F:zinc ion binding"/>
    <property type="evidence" value="ECO:0007669"/>
    <property type="project" value="UniProtKB-KW"/>
</dbReference>
<dbReference type="Proteomes" id="UP000176614">
    <property type="component" value="Unassembled WGS sequence"/>
</dbReference>
<dbReference type="InterPro" id="IPR008971">
    <property type="entry name" value="HSP40/DnaJ_pept-bd"/>
</dbReference>
<keyword evidence="3" id="KW-0863">Zinc-finger</keyword>
<sequence length="306" mass="33587">MSTKIDYYEILGVPKTASDSDIKQAYKKMAKAHHPDMVAREDKEQAERKFKEINEAYQILSDPQKRKMYDQFGHAGMGGQPGNGQAGGSWGPFTYSYSAGGNPFDMGGGFDPFDVFEEIFGFRGYGGNRRPKQGKNLYYELHIEFSDAVLGIERDIRIESGNVKIKIPAGIRDGTEIKFSGKGMAGQSADIPKGDLYISVRVKSPREFSIVGSDIVISLELDFITAALGGNVEIPVVDTNSRTGIGKTQLKIPAGTQPNTKFLIKGKGLPKVNSSARGSALVQVAIKIPQRLNRKQRSLLEEYQKA</sequence>
<dbReference type="PANTHER" id="PTHR43096:SF10">
    <property type="entry name" value="CHAPERONE PROTEIN DNAJ A6, CHLOROPLASTIC"/>
    <property type="match status" value="1"/>
</dbReference>
<name>A0A1F4VYV6_UNCKA</name>
<accession>A0A1F4VYV6</accession>
<evidence type="ECO:0000256" key="2">
    <source>
        <dbReference type="ARBA" id="ARBA00022737"/>
    </source>
</evidence>
<dbReference type="AlphaFoldDB" id="A0A1F4VYV6"/>
<keyword evidence="4" id="KW-0862">Zinc</keyword>
<dbReference type="Gene3D" id="1.10.287.110">
    <property type="entry name" value="DnaJ domain"/>
    <property type="match status" value="1"/>
</dbReference>